<organism evidence="3 4">
    <name type="scientific">Fonsecaea monophora</name>
    <dbReference type="NCBI Taxonomy" id="254056"/>
    <lineage>
        <taxon>Eukaryota</taxon>
        <taxon>Fungi</taxon>
        <taxon>Dikarya</taxon>
        <taxon>Ascomycota</taxon>
        <taxon>Pezizomycotina</taxon>
        <taxon>Eurotiomycetes</taxon>
        <taxon>Chaetothyriomycetidae</taxon>
        <taxon>Chaetothyriales</taxon>
        <taxon>Herpotrichiellaceae</taxon>
        <taxon>Fonsecaea</taxon>
    </lineage>
</organism>
<proteinExistence type="predicted"/>
<evidence type="ECO:0000313" key="4">
    <source>
        <dbReference type="Proteomes" id="UP000077002"/>
    </source>
</evidence>
<dbReference type="AlphaFoldDB" id="A0A177ETT6"/>
<reference evidence="3 4" key="1">
    <citation type="submission" date="2016-03" db="EMBL/GenBank/DDBJ databases">
        <title>Draft genome sequence of the Fonsecaea monophora CBS 269.37.</title>
        <authorList>
            <person name="Bombassaro A."/>
            <person name="Vinicius W.A."/>
            <person name="De Hoog S."/>
            <person name="Sun J."/>
            <person name="Souza E.M."/>
            <person name="Raittz R.T."/>
            <person name="Costa F."/>
            <person name="Leao A.C."/>
            <person name="Tadra-Sfeir M.Z."/>
            <person name="Baura V."/>
            <person name="Balsanelli E."/>
            <person name="Pedrosa F.O."/>
            <person name="Moreno L.F."/>
            <person name="Steffens M.B."/>
            <person name="Xi L."/>
            <person name="Bocca A.L."/>
            <person name="Felipe M.S."/>
            <person name="Teixeira M."/>
            <person name="Telles Filho F.Q."/>
            <person name="Azevedo C.M."/>
            <person name="Gomes R."/>
            <person name="Vicente V.A."/>
        </authorList>
    </citation>
    <scope>NUCLEOTIDE SEQUENCE [LARGE SCALE GENOMIC DNA]</scope>
    <source>
        <strain evidence="3 4">CBS 269.37</strain>
    </source>
</reference>
<feature type="compositionally biased region" description="Basic and acidic residues" evidence="1">
    <location>
        <begin position="9"/>
        <end position="20"/>
    </location>
</feature>
<sequence>MTSHYSRLTHRDTSREHLADDSVEGAAGAGDVPLKNMKGHAQEWSQPGYSDDSLNDRMKPDNPDYFHVRPGVTGQSYNRTGSGFTIRPTASSPWEHKLNEKHLRDVPTNTDTVRYFDPRRQTRRVLLDCLMMWFWTAGICGALAGTMYGFSTIKTGLSQTQKYVYNAMITGLSIVLGLAFAAQFKQYAEMMRWRFLASQYRTIQDFEDVLGCDSYRSALRIMWKGRRRGTWYPSKAQVVAAIWILIFVAFNTFAALLGLTYSIDVSEDFVFSAPGNISVADLQYISSREQPDNGRDYLPEYQKAAANLWGQVGQNFKEITSTLDSYDGSSSCVFTNVDRDLWWYRFLDIGPDGKASSISTRTVTSQAHCVEYTVLLGGYAGFNTDNASELYDVAWQDDQGNVFFDSVTDVATAFTTWMGNSSSQNVGCGPRCSQILALQSADNDTVPVPRMWACNNTVGEVEGIEGSGFDQPERLTMPDDQAFYLAGSIGWTGVETVDDDLQFFRFDGDTPFNPAGNATAESIAELVMKFTVGALSAMDESAPRQILTGRFSPRPAQVVQVKWKNAGAILAGIPVVQLVLLVGVVWFSGKAIILEPSFMTAAHLLYPVIKKVGQDGCLLTLDEMADRLGHDYRLAYGVRPNPADPGHHDTTFVRDLDVIEEKEGFGYIRGRFPEGRYD</sequence>
<keyword evidence="2" id="KW-1133">Transmembrane helix</keyword>
<feature type="transmembrane region" description="Helical" evidence="2">
    <location>
        <begin position="236"/>
        <end position="261"/>
    </location>
</feature>
<keyword evidence="2" id="KW-0472">Membrane</keyword>
<keyword evidence="2" id="KW-0812">Transmembrane</keyword>
<evidence type="ECO:0000256" key="1">
    <source>
        <dbReference type="SAM" id="MobiDB-lite"/>
    </source>
</evidence>
<evidence type="ECO:0000256" key="2">
    <source>
        <dbReference type="SAM" id="Phobius"/>
    </source>
</evidence>
<protein>
    <submittedName>
        <fullName evidence="3">Uncharacterized protein</fullName>
    </submittedName>
</protein>
<feature type="region of interest" description="Disordered" evidence="1">
    <location>
        <begin position="1"/>
        <end position="34"/>
    </location>
</feature>
<evidence type="ECO:0000313" key="3">
    <source>
        <dbReference type="EMBL" id="OAG35433.1"/>
    </source>
</evidence>
<dbReference type="GeneID" id="34605505"/>
<feature type="transmembrane region" description="Helical" evidence="2">
    <location>
        <begin position="163"/>
        <end position="184"/>
    </location>
</feature>
<keyword evidence="4" id="KW-1185">Reference proteome</keyword>
<dbReference type="OrthoDB" id="3596604at2759"/>
<dbReference type="Proteomes" id="UP000077002">
    <property type="component" value="Unassembled WGS sequence"/>
</dbReference>
<feature type="transmembrane region" description="Helical" evidence="2">
    <location>
        <begin position="125"/>
        <end position="151"/>
    </location>
</feature>
<comment type="caution">
    <text evidence="3">The sequence shown here is derived from an EMBL/GenBank/DDBJ whole genome shotgun (WGS) entry which is preliminary data.</text>
</comment>
<gene>
    <name evidence="3" type="ORF">AYO21_10383</name>
</gene>
<accession>A0A177ETT6</accession>
<dbReference type="EMBL" id="LVKK01000118">
    <property type="protein sequence ID" value="OAG35433.1"/>
    <property type="molecule type" value="Genomic_DNA"/>
</dbReference>
<dbReference type="RefSeq" id="XP_022507385.1">
    <property type="nucleotide sequence ID" value="XM_022660304.1"/>
</dbReference>
<name>A0A177ETT6_9EURO</name>